<evidence type="ECO:0000256" key="1">
    <source>
        <dbReference type="ARBA" id="ARBA00004123"/>
    </source>
</evidence>
<evidence type="ECO:0000256" key="7">
    <source>
        <dbReference type="ARBA" id="ARBA00022884"/>
    </source>
</evidence>
<evidence type="ECO:0000313" key="12">
    <source>
        <dbReference type="Proteomes" id="UP001255856"/>
    </source>
</evidence>
<evidence type="ECO:0000259" key="10">
    <source>
        <dbReference type="Pfam" id="PF03725"/>
    </source>
</evidence>
<feature type="domain" description="Exoribonuclease phosphorolytic" evidence="10">
    <location>
        <begin position="128"/>
        <end position="191"/>
    </location>
</feature>
<dbReference type="GO" id="GO:0071028">
    <property type="term" value="P:nuclear mRNA surveillance"/>
    <property type="evidence" value="ECO:0007669"/>
    <property type="project" value="TreeGrafter"/>
</dbReference>
<dbReference type="GO" id="GO:0016075">
    <property type="term" value="P:rRNA catabolic process"/>
    <property type="evidence" value="ECO:0007669"/>
    <property type="project" value="TreeGrafter"/>
</dbReference>
<keyword evidence="5" id="KW-0698">rRNA processing</keyword>
<dbReference type="InterPro" id="IPR020568">
    <property type="entry name" value="Ribosomal_Su5_D2-typ_SF"/>
</dbReference>
<name>A0AAD9IKL6_PROWI</name>
<dbReference type="InterPro" id="IPR015847">
    <property type="entry name" value="ExoRNase_PH_dom2"/>
</dbReference>
<dbReference type="GO" id="GO:0071051">
    <property type="term" value="P:poly(A)-dependent snoRNA 3'-end processing"/>
    <property type="evidence" value="ECO:0007669"/>
    <property type="project" value="TreeGrafter"/>
</dbReference>
<evidence type="ECO:0000256" key="6">
    <source>
        <dbReference type="ARBA" id="ARBA00022835"/>
    </source>
</evidence>
<protein>
    <submittedName>
        <fullName evidence="11">Uncharacterized protein</fullName>
    </submittedName>
</protein>
<evidence type="ECO:0000256" key="2">
    <source>
        <dbReference type="ARBA" id="ARBA00004496"/>
    </source>
</evidence>
<dbReference type="AlphaFoldDB" id="A0AAD9IKL6"/>
<evidence type="ECO:0000259" key="9">
    <source>
        <dbReference type="Pfam" id="PF01138"/>
    </source>
</evidence>
<dbReference type="GO" id="GO:0000176">
    <property type="term" value="C:nuclear exosome (RNase complex)"/>
    <property type="evidence" value="ECO:0007669"/>
    <property type="project" value="TreeGrafter"/>
</dbReference>
<dbReference type="GO" id="GO:0034475">
    <property type="term" value="P:U4 snRNA 3'-end processing"/>
    <property type="evidence" value="ECO:0007669"/>
    <property type="project" value="TreeGrafter"/>
</dbReference>
<dbReference type="GO" id="GO:0005730">
    <property type="term" value="C:nucleolus"/>
    <property type="evidence" value="ECO:0007669"/>
    <property type="project" value="TreeGrafter"/>
</dbReference>
<reference evidence="11" key="1">
    <citation type="submission" date="2021-01" db="EMBL/GenBank/DDBJ databases">
        <authorList>
            <person name="Eckstrom K.M.E."/>
        </authorList>
    </citation>
    <scope>NUCLEOTIDE SEQUENCE</scope>
    <source>
        <strain evidence="11">UVCC 0001</strain>
    </source>
</reference>
<dbReference type="Pfam" id="PF01138">
    <property type="entry name" value="RNase_PH"/>
    <property type="match status" value="1"/>
</dbReference>
<gene>
    <name evidence="11" type="ORF">QBZ16_004543</name>
</gene>
<comment type="caution">
    <text evidence="11">The sequence shown here is derived from an EMBL/GenBank/DDBJ whole genome shotgun (WGS) entry which is preliminary data.</text>
</comment>
<evidence type="ECO:0000313" key="11">
    <source>
        <dbReference type="EMBL" id="KAK2077697.1"/>
    </source>
</evidence>
<evidence type="ECO:0000256" key="3">
    <source>
        <dbReference type="ARBA" id="ARBA00006678"/>
    </source>
</evidence>
<dbReference type="SUPFAM" id="SSF55666">
    <property type="entry name" value="Ribonuclease PH domain 2-like"/>
    <property type="match status" value="1"/>
</dbReference>
<evidence type="ECO:0000256" key="8">
    <source>
        <dbReference type="ARBA" id="ARBA00023242"/>
    </source>
</evidence>
<organism evidence="11 12">
    <name type="scientific">Prototheca wickerhamii</name>
    <dbReference type="NCBI Taxonomy" id="3111"/>
    <lineage>
        <taxon>Eukaryota</taxon>
        <taxon>Viridiplantae</taxon>
        <taxon>Chlorophyta</taxon>
        <taxon>core chlorophytes</taxon>
        <taxon>Trebouxiophyceae</taxon>
        <taxon>Chlorellales</taxon>
        <taxon>Chlorellaceae</taxon>
        <taxon>Prototheca</taxon>
    </lineage>
</organism>
<keyword evidence="7" id="KW-0694">RNA-binding</keyword>
<dbReference type="PANTHER" id="PTHR11953">
    <property type="entry name" value="EXOSOME COMPLEX COMPONENT"/>
    <property type="match status" value="1"/>
</dbReference>
<dbReference type="InterPro" id="IPR027408">
    <property type="entry name" value="PNPase/RNase_PH_dom_sf"/>
</dbReference>
<proteinExistence type="inferred from homology"/>
<dbReference type="CDD" id="cd11371">
    <property type="entry name" value="RNase_PH_MTR3"/>
    <property type="match status" value="1"/>
</dbReference>
<comment type="similarity">
    <text evidence="3">Belongs to the RNase PH family.</text>
</comment>
<keyword evidence="6" id="KW-0271">Exosome</keyword>
<dbReference type="GO" id="GO:0000177">
    <property type="term" value="C:cytoplasmic exosome (RNase complex)"/>
    <property type="evidence" value="ECO:0007669"/>
    <property type="project" value="TreeGrafter"/>
</dbReference>
<dbReference type="InterPro" id="IPR001247">
    <property type="entry name" value="ExoRNase_PH_dom1"/>
</dbReference>
<evidence type="ECO:0000256" key="5">
    <source>
        <dbReference type="ARBA" id="ARBA00022552"/>
    </source>
</evidence>
<dbReference type="Proteomes" id="UP001255856">
    <property type="component" value="Unassembled WGS sequence"/>
</dbReference>
<keyword evidence="4" id="KW-0963">Cytoplasm</keyword>
<accession>A0AAD9IKL6</accession>
<comment type="subcellular location">
    <subcellularLocation>
        <location evidence="2">Cytoplasm</location>
    </subcellularLocation>
    <subcellularLocation>
        <location evidence="1">Nucleus</location>
    </subcellularLocation>
</comment>
<dbReference type="InterPro" id="IPR036345">
    <property type="entry name" value="ExoRNase_PH_dom2_sf"/>
</dbReference>
<dbReference type="GO" id="GO:0006364">
    <property type="term" value="P:rRNA processing"/>
    <property type="evidence" value="ECO:0007669"/>
    <property type="project" value="UniProtKB-KW"/>
</dbReference>
<dbReference type="EMBL" id="JASFZW010000006">
    <property type="protein sequence ID" value="KAK2077697.1"/>
    <property type="molecule type" value="Genomic_DNA"/>
</dbReference>
<dbReference type="GO" id="GO:0003723">
    <property type="term" value="F:RNA binding"/>
    <property type="evidence" value="ECO:0007669"/>
    <property type="project" value="UniProtKB-KW"/>
</dbReference>
<sequence>MIFDCGTVTQASGSAYVEFGSTKLVVAVYGPRQPDRGNTYSEEGFLECDVRLATFATRQRGRPGQSAQEREWTSQLETALAAAIRFETFPKAVLDVQCLVMESGGAVLPAAVCGASLALAEAGIEMLDLVSSVSVVRVQGLLLLDPTEHEEHRAEAELVVSYMASLNQVTGMTSRGKWASTAFQDALELGVGACEQVDGALRQTLESKIPALERRFKSLAA</sequence>
<dbReference type="Gene3D" id="3.30.230.70">
    <property type="entry name" value="GHMP Kinase, N-terminal domain"/>
    <property type="match status" value="1"/>
</dbReference>
<dbReference type="Pfam" id="PF03725">
    <property type="entry name" value="RNase_PH_C"/>
    <property type="match status" value="1"/>
</dbReference>
<dbReference type="InterPro" id="IPR050080">
    <property type="entry name" value="RNase_PH"/>
</dbReference>
<keyword evidence="12" id="KW-1185">Reference proteome</keyword>
<dbReference type="PANTHER" id="PTHR11953:SF2">
    <property type="entry name" value="EXOSOME COMPLEX COMPONENT MTR3"/>
    <property type="match status" value="1"/>
</dbReference>
<keyword evidence="8" id="KW-0539">Nucleus</keyword>
<dbReference type="SUPFAM" id="SSF54211">
    <property type="entry name" value="Ribosomal protein S5 domain 2-like"/>
    <property type="match status" value="1"/>
</dbReference>
<feature type="domain" description="Exoribonuclease phosphorolytic" evidence="9">
    <location>
        <begin position="3"/>
        <end position="125"/>
    </location>
</feature>
<evidence type="ECO:0000256" key="4">
    <source>
        <dbReference type="ARBA" id="ARBA00022490"/>
    </source>
</evidence>